<comment type="caution">
    <text evidence="1">The sequence shown here is derived from an EMBL/GenBank/DDBJ whole genome shotgun (WGS) entry which is preliminary data.</text>
</comment>
<proteinExistence type="predicted"/>
<keyword evidence="2" id="KW-1185">Reference proteome</keyword>
<dbReference type="Proteomes" id="UP000225706">
    <property type="component" value="Unassembled WGS sequence"/>
</dbReference>
<gene>
    <name evidence="1" type="ORF">AWC38_SpisGene7412</name>
</gene>
<dbReference type="EMBL" id="LSMT01000094">
    <property type="protein sequence ID" value="PFX27863.1"/>
    <property type="molecule type" value="Genomic_DNA"/>
</dbReference>
<sequence length="176" mass="20508">MRHNNRVSNLHCLRGLKYVLLCFPSPIKTTNEETADHFHHVMNNVHPNLKFEIEKPETTPSGMSLSLLDFKVTISKDGNSSFEFYKKPAKKPLSVHYQSAIPPKSKLNFIRNERKRIEEMLLTYICNTTPKLIRLHHSPQRLPREQHRTIKTPTAPPKKLSTCKHRMVVPQDPIHF</sequence>
<reference evidence="2" key="1">
    <citation type="journal article" date="2017" name="bioRxiv">
        <title>Comparative analysis of the genomes of Stylophora pistillata and Acropora digitifera provides evidence for extensive differences between species of corals.</title>
        <authorList>
            <person name="Voolstra C.R."/>
            <person name="Li Y."/>
            <person name="Liew Y.J."/>
            <person name="Baumgarten S."/>
            <person name="Zoccola D."/>
            <person name="Flot J.-F."/>
            <person name="Tambutte S."/>
            <person name="Allemand D."/>
            <person name="Aranda M."/>
        </authorList>
    </citation>
    <scope>NUCLEOTIDE SEQUENCE [LARGE SCALE GENOMIC DNA]</scope>
</reference>
<protein>
    <submittedName>
        <fullName evidence="1">Uncharacterized protein</fullName>
    </submittedName>
</protein>
<accession>A0A2B4SFN3</accession>
<evidence type="ECO:0000313" key="1">
    <source>
        <dbReference type="EMBL" id="PFX27863.1"/>
    </source>
</evidence>
<organism evidence="1 2">
    <name type="scientific">Stylophora pistillata</name>
    <name type="common">Smooth cauliflower coral</name>
    <dbReference type="NCBI Taxonomy" id="50429"/>
    <lineage>
        <taxon>Eukaryota</taxon>
        <taxon>Metazoa</taxon>
        <taxon>Cnidaria</taxon>
        <taxon>Anthozoa</taxon>
        <taxon>Hexacorallia</taxon>
        <taxon>Scleractinia</taxon>
        <taxon>Astrocoeniina</taxon>
        <taxon>Pocilloporidae</taxon>
        <taxon>Stylophora</taxon>
    </lineage>
</organism>
<dbReference type="AlphaFoldDB" id="A0A2B4SFN3"/>
<name>A0A2B4SFN3_STYPI</name>
<evidence type="ECO:0000313" key="2">
    <source>
        <dbReference type="Proteomes" id="UP000225706"/>
    </source>
</evidence>
<dbReference type="OrthoDB" id="5983686at2759"/>